<gene>
    <name evidence="2" type="ORF">Lade_0144</name>
    <name evidence="3" type="ORF">NCTC12735_00303</name>
</gene>
<keyword evidence="1 2" id="KW-0812">Transmembrane</keyword>
<dbReference type="AlphaFoldDB" id="A0A0W0R381"/>
<geneLocation type="plasmid" evidence="3 5">
    <name>9</name>
</geneLocation>
<keyword evidence="4" id="KW-1185">Reference proteome</keyword>
<dbReference type="KEGG" id="ladl:NCTC12735_00303"/>
<sequence length="129" mass="14416">MIRQNQGMTLVGMLLTMAVVIIGLILVMRVVPVYLEYFSVKSSIAALKNIPESEFSVEPSSNAQLLKEKLVNQLYINSIELPPEDIAVSYKKPGVYEIGVKYQVIKHLIAHVSLLFDFDLTEEVHVGPT</sequence>
<dbReference type="InterPro" id="IPR032314">
    <property type="entry name" value="DUF4845"/>
</dbReference>
<dbReference type="OrthoDB" id="5734946at2"/>
<keyword evidence="1" id="KW-1133">Transmembrane helix</keyword>
<evidence type="ECO:0000313" key="4">
    <source>
        <dbReference type="Proteomes" id="UP000054859"/>
    </source>
</evidence>
<evidence type="ECO:0000256" key="1">
    <source>
        <dbReference type="SAM" id="Phobius"/>
    </source>
</evidence>
<dbReference type="Proteomes" id="UP000054859">
    <property type="component" value="Unassembled WGS sequence"/>
</dbReference>
<evidence type="ECO:0000313" key="3">
    <source>
        <dbReference type="EMBL" id="VEH84693.1"/>
    </source>
</evidence>
<proteinExistence type="predicted"/>
<dbReference type="Pfam" id="PF16137">
    <property type="entry name" value="DUF4845"/>
    <property type="match status" value="1"/>
</dbReference>
<evidence type="ECO:0000313" key="5">
    <source>
        <dbReference type="Proteomes" id="UP000281170"/>
    </source>
</evidence>
<reference evidence="2 4" key="1">
    <citation type="submission" date="2015-11" db="EMBL/GenBank/DDBJ databases">
        <title>Identification of large and diverse effector repertoires of 38 Legionella species.</title>
        <authorList>
            <person name="Burstein D."/>
            <person name="Amaro F."/>
            <person name="Zusman T."/>
            <person name="Lifshitz Z."/>
            <person name="Cohen O."/>
            <person name="Gilbert J.A."/>
            <person name="Pupko T."/>
            <person name="Shuman H.A."/>
            <person name="Segal G."/>
        </authorList>
    </citation>
    <scope>NUCLEOTIDE SEQUENCE [LARGE SCALE GENOMIC DNA]</scope>
    <source>
        <strain evidence="2 4">1762-AUS-E</strain>
    </source>
</reference>
<dbReference type="EMBL" id="LNKA01000001">
    <property type="protein sequence ID" value="KTC65486.1"/>
    <property type="molecule type" value="Genomic_DNA"/>
</dbReference>
<dbReference type="Proteomes" id="UP000281170">
    <property type="component" value="Plasmid 9"/>
</dbReference>
<organism evidence="2 4">
    <name type="scientific">Legionella adelaidensis</name>
    <dbReference type="NCBI Taxonomy" id="45056"/>
    <lineage>
        <taxon>Bacteria</taxon>
        <taxon>Pseudomonadati</taxon>
        <taxon>Pseudomonadota</taxon>
        <taxon>Gammaproteobacteria</taxon>
        <taxon>Legionellales</taxon>
        <taxon>Legionellaceae</taxon>
        <taxon>Legionella</taxon>
    </lineage>
</organism>
<accession>A0A0W0R381</accession>
<feature type="transmembrane region" description="Helical" evidence="1">
    <location>
        <begin position="12"/>
        <end position="35"/>
    </location>
</feature>
<keyword evidence="3" id="KW-0614">Plasmid</keyword>
<protein>
    <submittedName>
        <fullName evidence="2">Transmembrane protein</fullName>
    </submittedName>
</protein>
<dbReference type="STRING" id="45056.Lade_0144"/>
<keyword evidence="1" id="KW-0472">Membrane</keyword>
<dbReference type="EMBL" id="LR134418">
    <property type="protein sequence ID" value="VEH84693.1"/>
    <property type="molecule type" value="Genomic_DNA"/>
</dbReference>
<dbReference type="PATRIC" id="fig|45056.6.peg.146"/>
<evidence type="ECO:0000313" key="2">
    <source>
        <dbReference type="EMBL" id="KTC65486.1"/>
    </source>
</evidence>
<reference evidence="3 5" key="2">
    <citation type="submission" date="2018-12" db="EMBL/GenBank/DDBJ databases">
        <authorList>
            <consortium name="Pathogen Informatics"/>
        </authorList>
    </citation>
    <scope>NUCLEOTIDE SEQUENCE [LARGE SCALE GENOMIC DNA]</scope>
    <source>
        <strain evidence="3 5">NCTC12735</strain>
        <plasmid evidence="5">9</plasmid>
    </source>
</reference>
<dbReference type="RefSeq" id="WP_058461243.1">
    <property type="nucleotide sequence ID" value="NZ_CAAAHS010000003.1"/>
</dbReference>
<name>A0A0W0R381_9GAMM</name>